<dbReference type="EMBL" id="GGEC01023991">
    <property type="protein sequence ID" value="MBX04475.1"/>
    <property type="molecule type" value="Transcribed_RNA"/>
</dbReference>
<evidence type="ECO:0000313" key="1">
    <source>
        <dbReference type="EMBL" id="MBX04475.1"/>
    </source>
</evidence>
<proteinExistence type="predicted"/>
<dbReference type="AlphaFoldDB" id="A0A2P2KFH5"/>
<name>A0A2P2KFH5_RHIMU</name>
<sequence length="29" mass="3452">MPKHLNYCIGLQNLVAQFISDQLKIWHLQ</sequence>
<reference evidence="1" key="1">
    <citation type="submission" date="2018-02" db="EMBL/GenBank/DDBJ databases">
        <title>Rhizophora mucronata_Transcriptome.</title>
        <authorList>
            <person name="Meera S.P."/>
            <person name="Sreeshan A."/>
            <person name="Augustine A."/>
        </authorList>
    </citation>
    <scope>NUCLEOTIDE SEQUENCE</scope>
    <source>
        <tissue evidence="1">Leaf</tissue>
    </source>
</reference>
<organism evidence="1">
    <name type="scientific">Rhizophora mucronata</name>
    <name type="common">Asiatic mangrove</name>
    <dbReference type="NCBI Taxonomy" id="61149"/>
    <lineage>
        <taxon>Eukaryota</taxon>
        <taxon>Viridiplantae</taxon>
        <taxon>Streptophyta</taxon>
        <taxon>Embryophyta</taxon>
        <taxon>Tracheophyta</taxon>
        <taxon>Spermatophyta</taxon>
        <taxon>Magnoliopsida</taxon>
        <taxon>eudicotyledons</taxon>
        <taxon>Gunneridae</taxon>
        <taxon>Pentapetalae</taxon>
        <taxon>rosids</taxon>
        <taxon>fabids</taxon>
        <taxon>Malpighiales</taxon>
        <taxon>Rhizophoraceae</taxon>
        <taxon>Rhizophora</taxon>
    </lineage>
</organism>
<protein>
    <submittedName>
        <fullName evidence="1">Uncharacterized protein</fullName>
    </submittedName>
</protein>
<accession>A0A2P2KFH5</accession>